<dbReference type="CDD" id="cd03443">
    <property type="entry name" value="PaaI_thioesterase"/>
    <property type="match status" value="1"/>
</dbReference>
<evidence type="ECO:0000256" key="20">
    <source>
        <dbReference type="ARBA" id="ARBA00067273"/>
    </source>
</evidence>
<comment type="catalytic activity">
    <reaction evidence="13">
        <text>octanoyl-CoA + H2O = octanoate + CoA + H(+)</text>
        <dbReference type="Rhea" id="RHEA:30143"/>
        <dbReference type="ChEBI" id="CHEBI:15377"/>
        <dbReference type="ChEBI" id="CHEBI:15378"/>
        <dbReference type="ChEBI" id="CHEBI:25646"/>
        <dbReference type="ChEBI" id="CHEBI:57287"/>
        <dbReference type="ChEBI" id="CHEBI:57386"/>
    </reaction>
    <physiologicalReaction direction="left-to-right" evidence="13">
        <dbReference type="Rhea" id="RHEA:30144"/>
    </physiologicalReaction>
</comment>
<evidence type="ECO:0000256" key="2">
    <source>
        <dbReference type="ARBA" id="ARBA00004173"/>
    </source>
</evidence>
<reference evidence="25" key="2">
    <citation type="journal article" date="2023" name="Science">
        <title>Genomic signatures of disease resistance in endangered staghorn corals.</title>
        <authorList>
            <person name="Vollmer S.V."/>
            <person name="Selwyn J.D."/>
            <person name="Despard B.A."/>
            <person name="Roesel C.L."/>
        </authorList>
    </citation>
    <scope>NUCLEOTIDE SEQUENCE</scope>
    <source>
        <strain evidence="25">K2</strain>
    </source>
</reference>
<evidence type="ECO:0000256" key="14">
    <source>
        <dbReference type="ARBA" id="ARBA00047969"/>
    </source>
</evidence>
<evidence type="ECO:0000256" key="22">
    <source>
        <dbReference type="ARBA" id="ARBA00081533"/>
    </source>
</evidence>
<dbReference type="SUPFAM" id="SSF54637">
    <property type="entry name" value="Thioesterase/thiol ester dehydrase-isomerase"/>
    <property type="match status" value="1"/>
</dbReference>
<keyword evidence="8" id="KW-0007">Acetylation</keyword>
<evidence type="ECO:0000256" key="3">
    <source>
        <dbReference type="ARBA" id="ARBA00004186"/>
    </source>
</evidence>
<evidence type="ECO:0000256" key="23">
    <source>
        <dbReference type="ARBA" id="ARBA00083956"/>
    </source>
</evidence>
<keyword evidence="12" id="KW-0539">Nucleus</keyword>
<evidence type="ECO:0000256" key="19">
    <source>
        <dbReference type="ARBA" id="ARBA00064709"/>
    </source>
</evidence>
<organism evidence="25 26">
    <name type="scientific">Acropora cervicornis</name>
    <name type="common">Staghorn coral</name>
    <dbReference type="NCBI Taxonomy" id="6130"/>
    <lineage>
        <taxon>Eukaryota</taxon>
        <taxon>Metazoa</taxon>
        <taxon>Cnidaria</taxon>
        <taxon>Anthozoa</taxon>
        <taxon>Hexacorallia</taxon>
        <taxon>Scleractinia</taxon>
        <taxon>Astrocoeniina</taxon>
        <taxon>Acroporidae</taxon>
        <taxon>Acropora</taxon>
    </lineage>
</organism>
<dbReference type="NCBIfam" id="TIGR00369">
    <property type="entry name" value="unchar_dom_1"/>
    <property type="match status" value="1"/>
</dbReference>
<evidence type="ECO:0000256" key="10">
    <source>
        <dbReference type="ARBA" id="ARBA00023128"/>
    </source>
</evidence>
<dbReference type="InterPro" id="IPR003736">
    <property type="entry name" value="PAAI_dom"/>
</dbReference>
<gene>
    <name evidence="25" type="ORF">P5673_019327</name>
</gene>
<dbReference type="FunFam" id="3.10.129.10:FF:000021">
    <property type="entry name" value="Acyl-coenzyme A thioesterase 13"/>
    <property type="match status" value="1"/>
</dbReference>
<dbReference type="GO" id="GO:0005829">
    <property type="term" value="C:cytosol"/>
    <property type="evidence" value="ECO:0007669"/>
    <property type="project" value="UniProtKB-SubCell"/>
</dbReference>
<feature type="domain" description="Thioesterase" evidence="24">
    <location>
        <begin position="56"/>
        <end position="130"/>
    </location>
</feature>
<evidence type="ECO:0000256" key="6">
    <source>
        <dbReference type="ARBA" id="ARBA00022490"/>
    </source>
</evidence>
<comment type="catalytic activity">
    <reaction evidence="15">
        <text>dodecanoyl-CoA + H2O = dodecanoate + CoA + H(+)</text>
        <dbReference type="Rhea" id="RHEA:30135"/>
        <dbReference type="ChEBI" id="CHEBI:15377"/>
        <dbReference type="ChEBI" id="CHEBI:15378"/>
        <dbReference type="ChEBI" id="CHEBI:18262"/>
        <dbReference type="ChEBI" id="CHEBI:57287"/>
        <dbReference type="ChEBI" id="CHEBI:57375"/>
    </reaction>
    <physiologicalReaction direction="left-to-right" evidence="15">
        <dbReference type="Rhea" id="RHEA:30136"/>
    </physiologicalReaction>
</comment>
<dbReference type="GO" id="GO:0006629">
    <property type="term" value="P:lipid metabolic process"/>
    <property type="evidence" value="ECO:0007669"/>
    <property type="project" value="UniProtKB-KW"/>
</dbReference>
<evidence type="ECO:0000313" key="25">
    <source>
        <dbReference type="EMBL" id="KAK2558211.1"/>
    </source>
</evidence>
<proteinExistence type="inferred from homology"/>
<keyword evidence="9" id="KW-0443">Lipid metabolism</keyword>
<keyword evidence="6" id="KW-0963">Cytoplasm</keyword>
<evidence type="ECO:0000313" key="26">
    <source>
        <dbReference type="Proteomes" id="UP001249851"/>
    </source>
</evidence>
<dbReference type="GO" id="GO:0005819">
    <property type="term" value="C:spindle"/>
    <property type="evidence" value="ECO:0007669"/>
    <property type="project" value="UniProtKB-SubCell"/>
</dbReference>
<evidence type="ECO:0000256" key="18">
    <source>
        <dbReference type="ARBA" id="ARBA00058205"/>
    </source>
</evidence>
<evidence type="ECO:0000256" key="13">
    <source>
        <dbReference type="ARBA" id="ARBA00047588"/>
    </source>
</evidence>
<dbReference type="InterPro" id="IPR006683">
    <property type="entry name" value="Thioestr_dom"/>
</dbReference>
<comment type="catalytic activity">
    <reaction evidence="14">
        <text>decanoyl-CoA + H2O = decanoate + CoA + H(+)</text>
        <dbReference type="Rhea" id="RHEA:40059"/>
        <dbReference type="ChEBI" id="CHEBI:15377"/>
        <dbReference type="ChEBI" id="CHEBI:15378"/>
        <dbReference type="ChEBI" id="CHEBI:27689"/>
        <dbReference type="ChEBI" id="CHEBI:57287"/>
        <dbReference type="ChEBI" id="CHEBI:61430"/>
    </reaction>
    <physiologicalReaction direction="left-to-right" evidence="14">
        <dbReference type="Rhea" id="RHEA:40060"/>
    </physiologicalReaction>
</comment>
<dbReference type="GO" id="GO:0047617">
    <property type="term" value="F:fatty acyl-CoA hydrolase activity"/>
    <property type="evidence" value="ECO:0007669"/>
    <property type="project" value="InterPro"/>
</dbReference>
<evidence type="ECO:0000256" key="5">
    <source>
        <dbReference type="ARBA" id="ARBA00008324"/>
    </source>
</evidence>
<evidence type="ECO:0000256" key="21">
    <source>
        <dbReference type="ARBA" id="ARBA00075657"/>
    </source>
</evidence>
<comment type="caution">
    <text evidence="25">The sequence shown here is derived from an EMBL/GenBank/DDBJ whole genome shotgun (WGS) entry which is preliminary data.</text>
</comment>
<comment type="function">
    <text evidence="18">Catalyzes the hydrolysis of acyl-CoAs into free fatty acids and coenzyme A (CoASH), regulating their respective intracellular levels. Has acyl-CoA thioesterase activity towards medium (C12) and long-chain (C18) fatty acyl-CoA substrates. Can also hydrolyze 3-hydroxyphenylacetyl-CoA and 3,4-dihydroxyphenylacetyl-CoA (in vitro). May play a role in controlling adaptive thermogenesis.</text>
</comment>
<evidence type="ECO:0000256" key="8">
    <source>
        <dbReference type="ARBA" id="ARBA00022990"/>
    </source>
</evidence>
<dbReference type="GO" id="GO:0005634">
    <property type="term" value="C:nucleus"/>
    <property type="evidence" value="ECO:0007669"/>
    <property type="project" value="UniProtKB-SubCell"/>
</dbReference>
<dbReference type="GO" id="GO:0005739">
    <property type="term" value="C:mitochondrion"/>
    <property type="evidence" value="ECO:0007669"/>
    <property type="project" value="UniProtKB-SubCell"/>
</dbReference>
<keyword evidence="11" id="KW-0206">Cytoskeleton</keyword>
<dbReference type="InterPro" id="IPR039298">
    <property type="entry name" value="ACOT13"/>
</dbReference>
<reference evidence="25" key="1">
    <citation type="journal article" date="2023" name="G3 (Bethesda)">
        <title>Whole genome assembly and annotation of the endangered Caribbean coral Acropora cervicornis.</title>
        <authorList>
            <person name="Selwyn J.D."/>
            <person name="Vollmer S.V."/>
        </authorList>
    </citation>
    <scope>NUCLEOTIDE SEQUENCE</scope>
    <source>
        <strain evidence="25">K2</strain>
    </source>
</reference>
<evidence type="ECO:0000256" key="7">
    <source>
        <dbReference type="ARBA" id="ARBA00022801"/>
    </source>
</evidence>
<evidence type="ECO:0000256" key="17">
    <source>
        <dbReference type="ARBA" id="ARBA00052976"/>
    </source>
</evidence>
<evidence type="ECO:0000256" key="15">
    <source>
        <dbReference type="ARBA" id="ARBA00048074"/>
    </source>
</evidence>
<evidence type="ECO:0000256" key="16">
    <source>
        <dbReference type="ARBA" id="ARBA00050199"/>
    </source>
</evidence>
<evidence type="ECO:0000256" key="11">
    <source>
        <dbReference type="ARBA" id="ARBA00023212"/>
    </source>
</evidence>
<evidence type="ECO:0000256" key="9">
    <source>
        <dbReference type="ARBA" id="ARBA00023098"/>
    </source>
</evidence>
<comment type="subcellular location">
    <subcellularLocation>
        <location evidence="3">Cytoplasm</location>
        <location evidence="3">Cytoskeleton</location>
        <location evidence="3">Spindle</location>
    </subcellularLocation>
    <subcellularLocation>
        <location evidence="4">Cytoplasm</location>
        <location evidence="4">Cytosol</location>
    </subcellularLocation>
    <subcellularLocation>
        <location evidence="2">Mitochondrion</location>
    </subcellularLocation>
    <subcellularLocation>
        <location evidence="1">Nucleus</location>
    </subcellularLocation>
</comment>
<dbReference type="EMBL" id="JARQWQ010000045">
    <property type="protein sequence ID" value="KAK2558211.1"/>
    <property type="molecule type" value="Genomic_DNA"/>
</dbReference>
<name>A0AAD9V1Y5_ACRCE</name>
<comment type="catalytic activity">
    <reaction evidence="17">
        <text>a fatty acyl-CoA + H2O = a fatty acid + CoA + H(+)</text>
        <dbReference type="Rhea" id="RHEA:16781"/>
        <dbReference type="ChEBI" id="CHEBI:15377"/>
        <dbReference type="ChEBI" id="CHEBI:15378"/>
        <dbReference type="ChEBI" id="CHEBI:28868"/>
        <dbReference type="ChEBI" id="CHEBI:57287"/>
        <dbReference type="ChEBI" id="CHEBI:77636"/>
    </reaction>
    <physiologicalReaction direction="left-to-right" evidence="17">
        <dbReference type="Rhea" id="RHEA:16782"/>
    </physiologicalReaction>
</comment>
<accession>A0AAD9V1Y5</accession>
<comment type="subunit">
    <text evidence="19">Homotetramer. Interacts with PCTP.</text>
</comment>
<evidence type="ECO:0000256" key="1">
    <source>
        <dbReference type="ARBA" id="ARBA00004123"/>
    </source>
</evidence>
<keyword evidence="7" id="KW-0378">Hydrolase</keyword>
<dbReference type="Gene3D" id="3.10.129.10">
    <property type="entry name" value="Hotdog Thioesterase"/>
    <property type="match status" value="1"/>
</dbReference>
<keyword evidence="10" id="KW-0496">Mitochondrion</keyword>
<evidence type="ECO:0000256" key="12">
    <source>
        <dbReference type="ARBA" id="ARBA00023242"/>
    </source>
</evidence>
<dbReference type="Pfam" id="PF03061">
    <property type="entry name" value="4HBT"/>
    <property type="match status" value="1"/>
</dbReference>
<evidence type="ECO:0000256" key="4">
    <source>
        <dbReference type="ARBA" id="ARBA00004514"/>
    </source>
</evidence>
<evidence type="ECO:0000259" key="24">
    <source>
        <dbReference type="Pfam" id="PF03061"/>
    </source>
</evidence>
<keyword evidence="26" id="KW-1185">Reference proteome</keyword>
<sequence>MAALEKLRKLLMTAGTRAKTTERFDRLMKKVDLLSCKEGKASFKMKVEEGHLNGVGTLHGGMTATLIDNLTTLAILTKPPHQSGVSVDMSISYLRPARIGDEIVINTEVTKLGQSLAFTSAELVHQDGKIIAKGSHTKYVGERASTPAAETV</sequence>
<dbReference type="PANTHER" id="PTHR21660">
    <property type="entry name" value="THIOESTERASE SUPERFAMILY MEMBER-RELATED"/>
    <property type="match status" value="1"/>
</dbReference>
<dbReference type="InterPro" id="IPR029069">
    <property type="entry name" value="HotDog_dom_sf"/>
</dbReference>
<protein>
    <recommendedName>
        <fullName evidence="20">Acyl-coenzyme A thioesterase 13</fullName>
    </recommendedName>
    <alternativeName>
        <fullName evidence="22">Hotdog-fold thioesterase superfamily member 2</fullName>
    </alternativeName>
    <alternativeName>
        <fullName evidence="21">Palmitoyl-CoA hydrolase</fullName>
    </alternativeName>
    <alternativeName>
        <fullName evidence="23">Thioesterase superfamily member 2</fullName>
    </alternativeName>
</protein>
<comment type="similarity">
    <text evidence="5">Belongs to the thioesterase PaaI family.</text>
</comment>
<dbReference type="AlphaFoldDB" id="A0AAD9V1Y5"/>
<dbReference type="PANTHER" id="PTHR21660:SF1">
    <property type="entry name" value="ACYL-COENZYME A THIOESTERASE 13"/>
    <property type="match status" value="1"/>
</dbReference>
<dbReference type="Proteomes" id="UP001249851">
    <property type="component" value="Unassembled WGS sequence"/>
</dbReference>
<comment type="catalytic activity">
    <reaction evidence="16">
        <text>hexanoyl-CoA + H2O = hexanoate + CoA + H(+)</text>
        <dbReference type="Rhea" id="RHEA:40115"/>
        <dbReference type="ChEBI" id="CHEBI:15377"/>
        <dbReference type="ChEBI" id="CHEBI:15378"/>
        <dbReference type="ChEBI" id="CHEBI:17120"/>
        <dbReference type="ChEBI" id="CHEBI:57287"/>
        <dbReference type="ChEBI" id="CHEBI:62620"/>
    </reaction>
    <physiologicalReaction direction="left-to-right" evidence="16">
        <dbReference type="Rhea" id="RHEA:40116"/>
    </physiologicalReaction>
</comment>